<dbReference type="Pfam" id="PF00150">
    <property type="entry name" value="Cellulase"/>
    <property type="match status" value="1"/>
</dbReference>
<accession>A0A6A6QM25</accession>
<keyword evidence="4" id="KW-0961">Cell wall biogenesis/degradation</keyword>
<dbReference type="GO" id="GO:0071555">
    <property type="term" value="P:cell wall organization"/>
    <property type="evidence" value="ECO:0007669"/>
    <property type="project" value="UniProtKB-KW"/>
</dbReference>
<feature type="chain" id="PRO_5025519192" description="glucan 1,3-beta-glucosidase" evidence="8">
    <location>
        <begin position="20"/>
        <end position="427"/>
    </location>
</feature>
<evidence type="ECO:0000259" key="9">
    <source>
        <dbReference type="Pfam" id="PF00150"/>
    </source>
</evidence>
<evidence type="ECO:0000256" key="6">
    <source>
        <dbReference type="ARBA" id="ARBA00038929"/>
    </source>
</evidence>
<evidence type="ECO:0000256" key="1">
    <source>
        <dbReference type="ARBA" id="ARBA00005641"/>
    </source>
</evidence>
<evidence type="ECO:0000313" key="10">
    <source>
        <dbReference type="EMBL" id="KAF2493126.1"/>
    </source>
</evidence>
<keyword evidence="8" id="KW-0732">Signal</keyword>
<dbReference type="FunFam" id="3.20.20.80:FF:000033">
    <property type="entry name" value="Glucan 1,3-beta-glucosidase A"/>
    <property type="match status" value="1"/>
</dbReference>
<dbReference type="SUPFAM" id="SSF51445">
    <property type="entry name" value="(Trans)glycosidases"/>
    <property type="match status" value="1"/>
</dbReference>
<dbReference type="GO" id="GO:0009251">
    <property type="term" value="P:glucan catabolic process"/>
    <property type="evidence" value="ECO:0007669"/>
    <property type="project" value="TreeGrafter"/>
</dbReference>
<dbReference type="EMBL" id="MU004192">
    <property type="protein sequence ID" value="KAF2493126.1"/>
    <property type="molecule type" value="Genomic_DNA"/>
</dbReference>
<evidence type="ECO:0000256" key="5">
    <source>
        <dbReference type="ARBA" id="ARBA00036824"/>
    </source>
</evidence>
<comment type="similarity">
    <text evidence="1 7">Belongs to the glycosyl hydrolase 5 (cellulase A) family.</text>
</comment>
<dbReference type="OrthoDB" id="62120at2759"/>
<organism evidence="10 11">
    <name type="scientific">Lophium mytilinum</name>
    <dbReference type="NCBI Taxonomy" id="390894"/>
    <lineage>
        <taxon>Eukaryota</taxon>
        <taxon>Fungi</taxon>
        <taxon>Dikarya</taxon>
        <taxon>Ascomycota</taxon>
        <taxon>Pezizomycotina</taxon>
        <taxon>Dothideomycetes</taxon>
        <taxon>Pleosporomycetidae</taxon>
        <taxon>Mytilinidiales</taxon>
        <taxon>Mytilinidiaceae</taxon>
        <taxon>Lophium</taxon>
    </lineage>
</organism>
<keyword evidence="2 7" id="KW-0378">Hydrolase</keyword>
<keyword evidence="3 7" id="KW-0326">Glycosidase</keyword>
<dbReference type="GO" id="GO:0005576">
    <property type="term" value="C:extracellular region"/>
    <property type="evidence" value="ECO:0007669"/>
    <property type="project" value="TreeGrafter"/>
</dbReference>
<dbReference type="GO" id="GO:0004338">
    <property type="term" value="F:glucan exo-1,3-beta-glucosidase activity"/>
    <property type="evidence" value="ECO:0007669"/>
    <property type="project" value="UniProtKB-EC"/>
</dbReference>
<gene>
    <name evidence="10" type="ORF">BU16DRAFT_71808</name>
</gene>
<dbReference type="PANTHER" id="PTHR31297">
    <property type="entry name" value="GLUCAN ENDO-1,6-BETA-GLUCOSIDASE B"/>
    <property type="match status" value="1"/>
</dbReference>
<proteinExistence type="inferred from homology"/>
<dbReference type="InterPro" id="IPR017853">
    <property type="entry name" value="GH"/>
</dbReference>
<evidence type="ECO:0000313" key="11">
    <source>
        <dbReference type="Proteomes" id="UP000799750"/>
    </source>
</evidence>
<evidence type="ECO:0000256" key="3">
    <source>
        <dbReference type="ARBA" id="ARBA00023295"/>
    </source>
</evidence>
<dbReference type="InterPro" id="IPR050386">
    <property type="entry name" value="Glycosyl_hydrolase_5"/>
</dbReference>
<name>A0A6A6QM25_9PEZI</name>
<sequence length="427" mass="47296">MLLQNCFVVAAAVVTTCAAEHVHHRGLNSRAVAFDWGNTKVRGVNIGGWLVTEPFITPSIYLANSKTDEVHDEWTLCAKLGAAGCQKVLKPHWDSWVSLSDFQKIKKAGFNIVRIPIGYWAYKNYGGPYTSGTAPYLDNAIGWARSTGLKVLIDLHGAPKSQNGFDNSGHRFDTGNPTWGAGDSIAQTHAVLAVIENKYAKAAYQDVVVGIELVNEPLMPVIDTNGAITKKFYRDGYNNLRKISDTPVILHDGFFGPAYWNGFLTPSDNNAQGVVMDHHEYQVFDKNLIKMTPAQHRQQVCDAAGSYDGADKWTFVGEWSAALTDCAPHLNGFKRGNRYEGTWDGATRTGSCAGKTGKVSSWTQSQKDDVRKYIETQLDTFESKTKGWMFWNFKTEGGAGEWDLFQLLDGGLFPQPITNRKFGKFCK</sequence>
<dbReference type="PROSITE" id="PS00659">
    <property type="entry name" value="GLYCOSYL_HYDROL_F5"/>
    <property type="match status" value="1"/>
</dbReference>
<dbReference type="EC" id="3.2.1.58" evidence="6"/>
<dbReference type="AlphaFoldDB" id="A0A6A6QM25"/>
<protein>
    <recommendedName>
        <fullName evidence="6">glucan 1,3-beta-glucosidase</fullName>
        <ecNumber evidence="6">3.2.1.58</ecNumber>
    </recommendedName>
</protein>
<reference evidence="10" key="1">
    <citation type="journal article" date="2020" name="Stud. Mycol.">
        <title>101 Dothideomycetes genomes: a test case for predicting lifestyles and emergence of pathogens.</title>
        <authorList>
            <person name="Haridas S."/>
            <person name="Albert R."/>
            <person name="Binder M."/>
            <person name="Bloem J."/>
            <person name="Labutti K."/>
            <person name="Salamov A."/>
            <person name="Andreopoulos B."/>
            <person name="Baker S."/>
            <person name="Barry K."/>
            <person name="Bills G."/>
            <person name="Bluhm B."/>
            <person name="Cannon C."/>
            <person name="Castanera R."/>
            <person name="Culley D."/>
            <person name="Daum C."/>
            <person name="Ezra D."/>
            <person name="Gonzalez J."/>
            <person name="Henrissat B."/>
            <person name="Kuo A."/>
            <person name="Liang C."/>
            <person name="Lipzen A."/>
            <person name="Lutzoni F."/>
            <person name="Magnuson J."/>
            <person name="Mondo S."/>
            <person name="Nolan M."/>
            <person name="Ohm R."/>
            <person name="Pangilinan J."/>
            <person name="Park H.-J."/>
            <person name="Ramirez L."/>
            <person name="Alfaro M."/>
            <person name="Sun H."/>
            <person name="Tritt A."/>
            <person name="Yoshinaga Y."/>
            <person name="Zwiers L.-H."/>
            <person name="Turgeon B."/>
            <person name="Goodwin S."/>
            <person name="Spatafora J."/>
            <person name="Crous P."/>
            <person name="Grigoriev I."/>
        </authorList>
    </citation>
    <scope>NUCLEOTIDE SEQUENCE</scope>
    <source>
        <strain evidence="10">CBS 269.34</strain>
    </source>
</reference>
<evidence type="ECO:0000256" key="7">
    <source>
        <dbReference type="RuleBase" id="RU361153"/>
    </source>
</evidence>
<feature type="domain" description="Glycoside hydrolase family 5" evidence="9">
    <location>
        <begin position="100"/>
        <end position="324"/>
    </location>
</feature>
<dbReference type="GO" id="GO:0009986">
    <property type="term" value="C:cell surface"/>
    <property type="evidence" value="ECO:0007669"/>
    <property type="project" value="TreeGrafter"/>
</dbReference>
<evidence type="ECO:0000256" key="8">
    <source>
        <dbReference type="SAM" id="SignalP"/>
    </source>
</evidence>
<dbReference type="Proteomes" id="UP000799750">
    <property type="component" value="Unassembled WGS sequence"/>
</dbReference>
<dbReference type="Gene3D" id="3.20.20.80">
    <property type="entry name" value="Glycosidases"/>
    <property type="match status" value="1"/>
</dbReference>
<keyword evidence="11" id="KW-1185">Reference proteome</keyword>
<comment type="catalytic activity">
    <reaction evidence="5">
        <text>Successive hydrolysis of beta-D-glucose units from the non-reducing ends of (1-&gt;3)-beta-D-glucans, releasing alpha-glucose.</text>
        <dbReference type="EC" id="3.2.1.58"/>
    </reaction>
</comment>
<evidence type="ECO:0000256" key="4">
    <source>
        <dbReference type="ARBA" id="ARBA00023316"/>
    </source>
</evidence>
<feature type="signal peptide" evidence="8">
    <location>
        <begin position="1"/>
        <end position="19"/>
    </location>
</feature>
<evidence type="ECO:0000256" key="2">
    <source>
        <dbReference type="ARBA" id="ARBA00022801"/>
    </source>
</evidence>
<dbReference type="InterPro" id="IPR001547">
    <property type="entry name" value="Glyco_hydro_5"/>
</dbReference>
<dbReference type="PANTHER" id="PTHR31297:SF8">
    <property type="entry name" value="GLYCOSIDE HYDROLASE FAMILY 5 DOMAIN-CONTAINING PROTEIN"/>
    <property type="match status" value="1"/>
</dbReference>
<dbReference type="InterPro" id="IPR018087">
    <property type="entry name" value="Glyco_hydro_5_CS"/>
</dbReference>